<organism evidence="2 3">
    <name type="scientific">Myodes glareolus</name>
    <name type="common">Bank vole</name>
    <name type="synonym">Clethrionomys glareolus</name>
    <dbReference type="NCBI Taxonomy" id="447135"/>
    <lineage>
        <taxon>Eukaryota</taxon>
        <taxon>Metazoa</taxon>
        <taxon>Chordata</taxon>
        <taxon>Craniata</taxon>
        <taxon>Vertebrata</taxon>
        <taxon>Euteleostomi</taxon>
        <taxon>Mammalia</taxon>
        <taxon>Eutheria</taxon>
        <taxon>Euarchontoglires</taxon>
        <taxon>Glires</taxon>
        <taxon>Rodentia</taxon>
        <taxon>Myomorpha</taxon>
        <taxon>Muroidea</taxon>
        <taxon>Cricetidae</taxon>
        <taxon>Arvicolinae</taxon>
        <taxon>Myodes</taxon>
    </lineage>
</organism>
<keyword evidence="3" id="KW-1185">Reference proteome</keyword>
<dbReference type="GO" id="GO:0051287">
    <property type="term" value="F:NAD binding"/>
    <property type="evidence" value="ECO:0007669"/>
    <property type="project" value="InterPro"/>
</dbReference>
<name>A0AAW0J7U1_MYOGA</name>
<evidence type="ECO:0000313" key="2">
    <source>
        <dbReference type="EMBL" id="KAK7822446.1"/>
    </source>
</evidence>
<dbReference type="EMBL" id="JBBHLL010000058">
    <property type="protein sequence ID" value="KAK7822446.1"/>
    <property type="molecule type" value="Genomic_DNA"/>
</dbReference>
<sequence length="192" mass="21983">MSYGGLKWYRYISRGDCKRAQIHKWSNGQHPQNRRDCPLLLRYGWIVLQLETDASDLDQFNQSLSPCLLLKAEQLIVRKEKAAIKLMWARKYRGYTQQKSALSVKVWSTLEDRPLGDSWSVGIRLVRENVALGIKEGKSDPILAISFSIVYLFQNDSTHGKFNGTVSAENGKLVINRKAITNFQQQDPANIR</sequence>
<gene>
    <name evidence="2" type="ORF">U0070_001613</name>
</gene>
<dbReference type="AlphaFoldDB" id="A0AAW0J7U1"/>
<protein>
    <recommendedName>
        <fullName evidence="1">Glyceraldehyde 3-phosphate dehydrogenase NAD(P) binding domain-containing protein</fullName>
    </recommendedName>
</protein>
<dbReference type="Proteomes" id="UP001488838">
    <property type="component" value="Unassembled WGS sequence"/>
</dbReference>
<feature type="domain" description="Glyceraldehyde 3-phosphate dehydrogenase NAD(P) binding" evidence="1">
    <location>
        <begin position="149"/>
        <end position="191"/>
    </location>
</feature>
<accession>A0AAW0J7U1</accession>
<dbReference type="SUPFAM" id="SSF51735">
    <property type="entry name" value="NAD(P)-binding Rossmann-fold domains"/>
    <property type="match status" value="1"/>
</dbReference>
<dbReference type="Pfam" id="PF00044">
    <property type="entry name" value="Gp_dh_N"/>
    <property type="match status" value="1"/>
</dbReference>
<dbReference type="InterPro" id="IPR020828">
    <property type="entry name" value="GlycerAld_3-P_DH_NAD(P)-bd"/>
</dbReference>
<dbReference type="Gene3D" id="3.40.50.720">
    <property type="entry name" value="NAD(P)-binding Rossmann-like Domain"/>
    <property type="match status" value="1"/>
</dbReference>
<reference evidence="2 3" key="1">
    <citation type="journal article" date="2023" name="bioRxiv">
        <title>Conserved and derived expression patterns and positive selection on dental genes reveal complex evolutionary context of ever-growing rodent molars.</title>
        <authorList>
            <person name="Calamari Z.T."/>
            <person name="Song A."/>
            <person name="Cohen E."/>
            <person name="Akter M."/>
            <person name="Roy R.D."/>
            <person name="Hallikas O."/>
            <person name="Christensen M.M."/>
            <person name="Li P."/>
            <person name="Marangoni P."/>
            <person name="Jernvall J."/>
            <person name="Klein O.D."/>
        </authorList>
    </citation>
    <scope>NUCLEOTIDE SEQUENCE [LARGE SCALE GENOMIC DNA]</scope>
    <source>
        <strain evidence="2">V071</strain>
    </source>
</reference>
<evidence type="ECO:0000313" key="3">
    <source>
        <dbReference type="Proteomes" id="UP001488838"/>
    </source>
</evidence>
<comment type="caution">
    <text evidence="2">The sequence shown here is derived from an EMBL/GenBank/DDBJ whole genome shotgun (WGS) entry which is preliminary data.</text>
</comment>
<proteinExistence type="predicted"/>
<dbReference type="InterPro" id="IPR036291">
    <property type="entry name" value="NAD(P)-bd_dom_sf"/>
</dbReference>
<evidence type="ECO:0000259" key="1">
    <source>
        <dbReference type="Pfam" id="PF00044"/>
    </source>
</evidence>